<dbReference type="AlphaFoldDB" id="A0A4R3LKD4"/>
<dbReference type="EMBL" id="VJNC01000004">
    <property type="protein sequence ID" value="TSE22923.1"/>
    <property type="molecule type" value="Genomic_DNA"/>
</dbReference>
<dbReference type="Gene3D" id="3.90.950.10">
    <property type="match status" value="1"/>
</dbReference>
<evidence type="ECO:0000256" key="3">
    <source>
        <dbReference type="ARBA" id="ARBA00023080"/>
    </source>
</evidence>
<evidence type="ECO:0000256" key="1">
    <source>
        <dbReference type="ARBA" id="ARBA00001968"/>
    </source>
</evidence>
<dbReference type="PANTHER" id="PTHR43213:SF5">
    <property type="entry name" value="BIFUNCTIONAL DTTP_UTP PYROPHOSPHATASE_METHYLTRANSFERASE PROTEIN-RELATED"/>
    <property type="match status" value="1"/>
</dbReference>
<dbReference type="CDD" id="cd00555">
    <property type="entry name" value="Maf"/>
    <property type="match status" value="1"/>
</dbReference>
<feature type="site" description="Important for substrate specificity" evidence="4">
    <location>
        <position position="173"/>
    </location>
</feature>
<evidence type="ECO:0000313" key="7">
    <source>
        <dbReference type="Proteomes" id="UP000295536"/>
    </source>
</evidence>
<dbReference type="GO" id="GO:0005737">
    <property type="term" value="C:cytoplasm"/>
    <property type="evidence" value="ECO:0007669"/>
    <property type="project" value="UniProtKB-SubCell"/>
</dbReference>
<dbReference type="SUPFAM" id="SSF52972">
    <property type="entry name" value="ITPase-like"/>
    <property type="match status" value="1"/>
</dbReference>
<keyword evidence="3 4" id="KW-0546">Nucleotide metabolism</keyword>
<dbReference type="PIRSF" id="PIRSF006305">
    <property type="entry name" value="Maf"/>
    <property type="match status" value="1"/>
</dbReference>
<dbReference type="EMBL" id="SMAH01000003">
    <property type="protein sequence ID" value="TCS98994.1"/>
    <property type="molecule type" value="Genomic_DNA"/>
</dbReference>
<evidence type="ECO:0000313" key="8">
    <source>
        <dbReference type="Proteomes" id="UP000315577"/>
    </source>
</evidence>
<comment type="catalytic activity">
    <reaction evidence="4">
        <text>dTTP + H2O = dTMP + diphosphate + H(+)</text>
        <dbReference type="Rhea" id="RHEA:28534"/>
        <dbReference type="ChEBI" id="CHEBI:15377"/>
        <dbReference type="ChEBI" id="CHEBI:15378"/>
        <dbReference type="ChEBI" id="CHEBI:33019"/>
        <dbReference type="ChEBI" id="CHEBI:37568"/>
        <dbReference type="ChEBI" id="CHEBI:63528"/>
        <dbReference type="EC" id="3.6.1.9"/>
    </reaction>
</comment>
<proteinExistence type="inferred from homology"/>
<comment type="caution">
    <text evidence="5">The sequence shown here is derived from an EMBL/GenBank/DDBJ whole genome shotgun (WGS) entry which is preliminary data.</text>
</comment>
<keyword evidence="4" id="KW-0963">Cytoplasm</keyword>
<dbReference type="OrthoDB" id="9807767at2"/>
<dbReference type="Proteomes" id="UP000315577">
    <property type="component" value="Unassembled WGS sequence"/>
</dbReference>
<evidence type="ECO:0000256" key="2">
    <source>
        <dbReference type="ARBA" id="ARBA00022801"/>
    </source>
</evidence>
<evidence type="ECO:0000256" key="4">
    <source>
        <dbReference type="HAMAP-Rule" id="MF_00528"/>
    </source>
</evidence>
<dbReference type="PANTHER" id="PTHR43213">
    <property type="entry name" value="BIFUNCTIONAL DTTP/UTP PYROPHOSPHATASE/METHYLTRANSFERASE PROTEIN-RELATED"/>
    <property type="match status" value="1"/>
</dbReference>
<reference evidence="6 8" key="2">
    <citation type="submission" date="2019-07" db="EMBL/GenBank/DDBJ databases">
        <title>Tepidimonas ignava SPS-1037 draft genome.</title>
        <authorList>
            <person name="Da Costa M.S."/>
            <person name="Froufe H.J.C."/>
            <person name="Egas C."/>
            <person name="Albuquerque L."/>
        </authorList>
    </citation>
    <scope>NUCLEOTIDE SEQUENCE [LARGE SCALE GENOMIC DNA]</scope>
    <source>
        <strain evidence="6 8">SPS-1037</strain>
    </source>
</reference>
<comment type="similarity">
    <text evidence="4">Belongs to the Maf family. YhdE subfamily.</text>
</comment>
<feature type="site" description="Important for substrate specificity" evidence="4">
    <location>
        <position position="22"/>
    </location>
</feature>
<dbReference type="HAMAP" id="MF_00528">
    <property type="entry name" value="Maf"/>
    <property type="match status" value="1"/>
</dbReference>
<protein>
    <recommendedName>
        <fullName evidence="4">dTTP/UTP pyrophosphatase</fullName>
        <shortName evidence="4">dTTPase/UTPase</shortName>
        <ecNumber evidence="4">3.6.1.9</ecNumber>
    </recommendedName>
    <alternativeName>
        <fullName evidence="4">Nucleoside triphosphate pyrophosphatase</fullName>
    </alternativeName>
    <alternativeName>
        <fullName evidence="4">Nucleotide pyrophosphatase</fullName>
        <shortName evidence="4">Nucleotide PPase</shortName>
    </alternativeName>
</protein>
<dbReference type="NCBIfam" id="TIGR00172">
    <property type="entry name" value="maf"/>
    <property type="match status" value="1"/>
</dbReference>
<comment type="caution">
    <text evidence="4">Lacks conserved residue(s) required for the propagation of feature annotation.</text>
</comment>
<dbReference type="Proteomes" id="UP000295536">
    <property type="component" value="Unassembled WGS sequence"/>
</dbReference>
<evidence type="ECO:0000313" key="6">
    <source>
        <dbReference type="EMBL" id="TSE22923.1"/>
    </source>
</evidence>
<gene>
    <name evidence="6" type="primary">yhdE</name>
    <name evidence="5" type="ORF">EDC36_10351</name>
    <name evidence="6" type="ORF">Tigna_00904</name>
</gene>
<dbReference type="InterPro" id="IPR029001">
    <property type="entry name" value="ITPase-like_fam"/>
</dbReference>
<keyword evidence="8" id="KW-1185">Reference proteome</keyword>
<comment type="cofactor">
    <cofactor evidence="1 4">
        <name>a divalent metal cation</name>
        <dbReference type="ChEBI" id="CHEBI:60240"/>
    </cofactor>
</comment>
<dbReference type="RefSeq" id="WP_132961758.1">
    <property type="nucleotide sequence ID" value="NZ_SMAH01000003.1"/>
</dbReference>
<comment type="function">
    <text evidence="4">Nucleoside triphosphate pyrophosphatase that hydrolyzes dTTP and UTP. May have a dual role in cell division arrest and in preventing the incorporation of modified nucleotides into cellular nucleic acids.</text>
</comment>
<dbReference type="EC" id="3.6.1.9" evidence="4"/>
<dbReference type="Pfam" id="PF02545">
    <property type="entry name" value="Maf"/>
    <property type="match status" value="1"/>
</dbReference>
<feature type="site" description="Important for substrate specificity" evidence="4">
    <location>
        <position position="91"/>
    </location>
</feature>
<keyword evidence="2 4" id="KW-0378">Hydrolase</keyword>
<accession>A0A4R3LKD4</accession>
<organism evidence="5 7">
    <name type="scientific">Tepidimonas ignava</name>
    <dbReference type="NCBI Taxonomy" id="114249"/>
    <lineage>
        <taxon>Bacteria</taxon>
        <taxon>Pseudomonadati</taxon>
        <taxon>Pseudomonadota</taxon>
        <taxon>Betaproteobacteria</taxon>
        <taxon>Burkholderiales</taxon>
        <taxon>Tepidimonas</taxon>
    </lineage>
</organism>
<comment type="subcellular location">
    <subcellularLocation>
        <location evidence="4">Cytoplasm</location>
    </subcellularLocation>
</comment>
<evidence type="ECO:0000313" key="5">
    <source>
        <dbReference type="EMBL" id="TCS98994.1"/>
    </source>
</evidence>
<dbReference type="InterPro" id="IPR003697">
    <property type="entry name" value="Maf-like"/>
</dbReference>
<name>A0A4R3LKD4_9BURK</name>
<feature type="active site" description="Proton acceptor" evidence="4">
    <location>
        <position position="90"/>
    </location>
</feature>
<reference evidence="5 7" key="1">
    <citation type="submission" date="2019-03" db="EMBL/GenBank/DDBJ databases">
        <title>Genomic Encyclopedia of Type Strains, Phase IV (KMG-IV): sequencing the most valuable type-strain genomes for metagenomic binning, comparative biology and taxonomic classification.</title>
        <authorList>
            <person name="Goeker M."/>
        </authorList>
    </citation>
    <scope>NUCLEOTIDE SEQUENCE [LARGE SCALE GENOMIC DNA]</scope>
    <source>
        <strain evidence="5 7">DSM 12034</strain>
    </source>
</reference>
<sequence length="211" mass="22700">MSPPDLPTDGRPWVYLASQSPRRHELLRTWGVTPVPLLPDAHEDPEELEVPAPNEPPAAYVRRVTRAKLAAAVARLRRRSWPAGVVLSADTTVAVDGAILGKPTDAADAAVMLARLSGRAHEVLTAVAVAHGPRRWLRLSRSRVLFKWLTSAEIDAYVTSGEPMGKAGAYAIQGVAALWVRRIHGSHSGIVGLPAFETGELLARAGLTPLR</sequence>
<comment type="catalytic activity">
    <reaction evidence="4">
        <text>UTP + H2O = UMP + diphosphate + H(+)</text>
        <dbReference type="Rhea" id="RHEA:29395"/>
        <dbReference type="ChEBI" id="CHEBI:15377"/>
        <dbReference type="ChEBI" id="CHEBI:15378"/>
        <dbReference type="ChEBI" id="CHEBI:33019"/>
        <dbReference type="ChEBI" id="CHEBI:46398"/>
        <dbReference type="ChEBI" id="CHEBI:57865"/>
        <dbReference type="EC" id="3.6.1.9"/>
    </reaction>
</comment>
<dbReference type="GO" id="GO:0047429">
    <property type="term" value="F:nucleoside triphosphate diphosphatase activity"/>
    <property type="evidence" value="ECO:0007669"/>
    <property type="project" value="UniProtKB-EC"/>
</dbReference>
<dbReference type="GO" id="GO:0009117">
    <property type="term" value="P:nucleotide metabolic process"/>
    <property type="evidence" value="ECO:0007669"/>
    <property type="project" value="UniProtKB-KW"/>
</dbReference>